<evidence type="ECO:0000313" key="2">
    <source>
        <dbReference type="WBParaSite" id="Gr19_v10_g2059.t1"/>
    </source>
</evidence>
<dbReference type="WBParaSite" id="Gr19_v10_g2059.t1">
    <property type="protein sequence ID" value="Gr19_v10_g2059.t1"/>
    <property type="gene ID" value="Gr19_v10_g2059"/>
</dbReference>
<protein>
    <submittedName>
        <fullName evidence="2">Protein kinase domain-containing protein</fullName>
    </submittedName>
</protein>
<name>A0A914HM57_GLORO</name>
<organism evidence="1 2">
    <name type="scientific">Globodera rostochiensis</name>
    <name type="common">Golden nematode worm</name>
    <name type="synonym">Heterodera rostochiensis</name>
    <dbReference type="NCBI Taxonomy" id="31243"/>
    <lineage>
        <taxon>Eukaryota</taxon>
        <taxon>Metazoa</taxon>
        <taxon>Ecdysozoa</taxon>
        <taxon>Nematoda</taxon>
        <taxon>Chromadorea</taxon>
        <taxon>Rhabditida</taxon>
        <taxon>Tylenchina</taxon>
        <taxon>Tylenchomorpha</taxon>
        <taxon>Tylenchoidea</taxon>
        <taxon>Heteroderidae</taxon>
        <taxon>Heteroderinae</taxon>
        <taxon>Globodera</taxon>
    </lineage>
</organism>
<dbReference type="InterPro" id="IPR011009">
    <property type="entry name" value="Kinase-like_dom_sf"/>
</dbReference>
<dbReference type="AlphaFoldDB" id="A0A914HM57"/>
<dbReference type="Gene3D" id="1.10.510.10">
    <property type="entry name" value="Transferase(Phosphotransferase) domain 1"/>
    <property type="match status" value="1"/>
</dbReference>
<dbReference type="Proteomes" id="UP000887572">
    <property type="component" value="Unplaced"/>
</dbReference>
<reference evidence="2" key="1">
    <citation type="submission" date="2022-11" db="UniProtKB">
        <authorList>
            <consortium name="WormBaseParasite"/>
        </authorList>
    </citation>
    <scope>IDENTIFICATION</scope>
</reference>
<sequence length="358" mass="39714">MKNCIDTSRSVFVENGIFGNGIFYGEIWCLAGPALLGNAASSSELSLSRESHKNGFFGQPLVQRSTGNDAKFGHISMPKLTTSKSLKLSSSLKASSKMLVFPQQKKAGVHSDSVPFALYWTEVLDHFDGKVPTQTIANILCRLIDAFKQSNGGTEFDVITTKIDFDGILTPEHFVAIKSIVASKFNDAELLGDVNLVFEKIDVPRNLQLAYKSPEQLLHKTNISADEDIVWSLGIVLFTVLSNRHPLEQLAVEHLNMAQDIAKLTNGAPLNTVSVDLGTVLTEATEDLEPKWRAMVAKLVESGQEFPISLKAGEHDQLVLLAKQCLQMQKDKRISLHRMRRILKEIVEYENSTEDEHH</sequence>
<dbReference type="SUPFAM" id="SSF56112">
    <property type="entry name" value="Protein kinase-like (PK-like)"/>
    <property type="match status" value="1"/>
</dbReference>
<evidence type="ECO:0000313" key="1">
    <source>
        <dbReference type="Proteomes" id="UP000887572"/>
    </source>
</evidence>
<accession>A0A914HM57</accession>
<keyword evidence="1" id="KW-1185">Reference proteome</keyword>
<proteinExistence type="predicted"/>